<reference evidence="3" key="1">
    <citation type="submission" date="2014-09" db="EMBL/GenBank/DDBJ databases">
        <authorList>
            <person name="Magalhaes I.L.F."/>
            <person name="Oliveira U."/>
            <person name="Santos F.R."/>
            <person name="Vidigal T.H.D.A."/>
            <person name="Brescovit A.D."/>
            <person name="Santos A.J."/>
        </authorList>
    </citation>
    <scope>NUCLEOTIDE SEQUENCE</scope>
    <source>
        <tissue evidence="3">Shoot tissue taken approximately 20 cm above the soil surface</tissue>
    </source>
</reference>
<dbReference type="InterPro" id="IPR015813">
    <property type="entry name" value="Pyrv/PenolPyrv_kinase-like_dom"/>
</dbReference>
<dbReference type="SUPFAM" id="SSF51621">
    <property type="entry name" value="Phosphoenolpyruvate/pyruvate domain"/>
    <property type="match status" value="1"/>
</dbReference>
<dbReference type="PANTHER" id="PTHR30523">
    <property type="entry name" value="PHOSPHOENOLPYRUVATE CARBOXYLASE"/>
    <property type="match status" value="1"/>
</dbReference>
<accession>A0A0A9BHA5</accession>
<evidence type="ECO:0000313" key="3">
    <source>
        <dbReference type="EMBL" id="JAD58652.1"/>
    </source>
</evidence>
<dbReference type="GO" id="GO:0008964">
    <property type="term" value="F:phosphoenolpyruvate carboxylase activity"/>
    <property type="evidence" value="ECO:0007669"/>
    <property type="project" value="InterPro"/>
</dbReference>
<dbReference type="Pfam" id="PF00311">
    <property type="entry name" value="PEPcase"/>
    <property type="match status" value="1"/>
</dbReference>
<dbReference type="GO" id="GO:0048046">
    <property type="term" value="C:apoplast"/>
    <property type="evidence" value="ECO:0007669"/>
    <property type="project" value="TreeGrafter"/>
</dbReference>
<name>A0A0A9BHA5_ARUDO</name>
<dbReference type="GO" id="GO:0015977">
    <property type="term" value="P:carbon fixation"/>
    <property type="evidence" value="ECO:0007669"/>
    <property type="project" value="InterPro"/>
</dbReference>
<reference evidence="3" key="2">
    <citation type="journal article" date="2015" name="Data Brief">
        <title>Shoot transcriptome of the giant reed, Arundo donax.</title>
        <authorList>
            <person name="Barrero R.A."/>
            <person name="Guerrero F.D."/>
            <person name="Moolhuijzen P."/>
            <person name="Goolsby J.A."/>
            <person name="Tidwell J."/>
            <person name="Bellgard S.E."/>
            <person name="Bellgard M.I."/>
        </authorList>
    </citation>
    <scope>NUCLEOTIDE SEQUENCE</scope>
    <source>
        <tissue evidence="3">Shoot tissue taken approximately 20 cm above the soil surface</tissue>
    </source>
</reference>
<evidence type="ECO:0000256" key="2">
    <source>
        <dbReference type="SAM" id="Phobius"/>
    </source>
</evidence>
<dbReference type="GO" id="GO:0048366">
    <property type="term" value="P:leaf development"/>
    <property type="evidence" value="ECO:0007669"/>
    <property type="project" value="TreeGrafter"/>
</dbReference>
<keyword evidence="2" id="KW-0812">Transmembrane</keyword>
<dbReference type="GO" id="GO:0005829">
    <property type="term" value="C:cytosol"/>
    <property type="evidence" value="ECO:0007669"/>
    <property type="project" value="TreeGrafter"/>
</dbReference>
<dbReference type="GO" id="GO:0006099">
    <property type="term" value="P:tricarboxylic acid cycle"/>
    <property type="evidence" value="ECO:0007669"/>
    <property type="project" value="InterPro"/>
</dbReference>
<keyword evidence="2" id="KW-0472">Membrane</keyword>
<dbReference type="GO" id="GO:0009507">
    <property type="term" value="C:chloroplast"/>
    <property type="evidence" value="ECO:0007669"/>
    <property type="project" value="TreeGrafter"/>
</dbReference>
<evidence type="ECO:0000256" key="1">
    <source>
        <dbReference type="ARBA" id="ARBA00022531"/>
    </source>
</evidence>
<protein>
    <submittedName>
        <fullName evidence="3">Ppc1C</fullName>
    </submittedName>
</protein>
<dbReference type="InterPro" id="IPR021135">
    <property type="entry name" value="PEP_COase"/>
</dbReference>
<feature type="transmembrane region" description="Helical" evidence="2">
    <location>
        <begin position="39"/>
        <end position="59"/>
    </location>
</feature>
<sequence length="61" mass="7220">MHPPISPKPEWLALMDEMAIVATKEYRSIVFEEPHFVEYWSLASLQFPLLLLSCLYTFLLY</sequence>
<dbReference type="PANTHER" id="PTHR30523:SF33">
    <property type="entry name" value="PHOSPHOENOLPYRUVATE CARBOXYLASE 3"/>
    <property type="match status" value="1"/>
</dbReference>
<dbReference type="AlphaFoldDB" id="A0A0A9BHA5"/>
<dbReference type="EMBL" id="GBRH01239243">
    <property type="protein sequence ID" value="JAD58652.1"/>
    <property type="molecule type" value="Transcribed_RNA"/>
</dbReference>
<organism evidence="3">
    <name type="scientific">Arundo donax</name>
    <name type="common">Giant reed</name>
    <name type="synonym">Donax arundinaceus</name>
    <dbReference type="NCBI Taxonomy" id="35708"/>
    <lineage>
        <taxon>Eukaryota</taxon>
        <taxon>Viridiplantae</taxon>
        <taxon>Streptophyta</taxon>
        <taxon>Embryophyta</taxon>
        <taxon>Tracheophyta</taxon>
        <taxon>Spermatophyta</taxon>
        <taxon>Magnoliopsida</taxon>
        <taxon>Liliopsida</taxon>
        <taxon>Poales</taxon>
        <taxon>Poaceae</taxon>
        <taxon>PACMAD clade</taxon>
        <taxon>Arundinoideae</taxon>
        <taxon>Arundineae</taxon>
        <taxon>Arundo</taxon>
    </lineage>
</organism>
<keyword evidence="1" id="KW-0602">Photosynthesis</keyword>
<proteinExistence type="predicted"/>
<keyword evidence="2" id="KW-1133">Transmembrane helix</keyword>
<dbReference type="GO" id="GO:0015979">
    <property type="term" value="P:photosynthesis"/>
    <property type="evidence" value="ECO:0007669"/>
    <property type="project" value="UniProtKB-KW"/>
</dbReference>